<dbReference type="SUPFAM" id="SSF51905">
    <property type="entry name" value="FAD/NAD(P)-binding domain"/>
    <property type="match status" value="1"/>
</dbReference>
<comment type="pathway">
    <text evidence="2">Siderophore biosynthesis.</text>
</comment>
<evidence type="ECO:0000256" key="10">
    <source>
        <dbReference type="ARBA" id="ARBA00029939"/>
    </source>
</evidence>
<evidence type="ECO:0000256" key="12">
    <source>
        <dbReference type="ARBA" id="ARBA00032493"/>
    </source>
</evidence>
<dbReference type="InterPro" id="IPR036188">
    <property type="entry name" value="FAD/NAD-bd_sf"/>
</dbReference>
<proteinExistence type="inferred from homology"/>
<evidence type="ECO:0000256" key="14">
    <source>
        <dbReference type="ARBA" id="ARBA00048407"/>
    </source>
</evidence>
<comment type="similarity">
    <text evidence="3">Belongs to the lysine N(6)-hydroxylase/L-ornithine N(5)-oxygenase family.</text>
</comment>
<evidence type="ECO:0000256" key="9">
    <source>
        <dbReference type="ARBA" id="ARBA00023002"/>
    </source>
</evidence>
<evidence type="ECO:0000256" key="2">
    <source>
        <dbReference type="ARBA" id="ARBA00004924"/>
    </source>
</evidence>
<evidence type="ECO:0000256" key="5">
    <source>
        <dbReference type="ARBA" id="ARBA00016406"/>
    </source>
</evidence>
<keyword evidence="7" id="KW-0274">FAD</keyword>
<name>A0A1I1XHY8_9BACL</name>
<keyword evidence="6" id="KW-0285">Flavoprotein</keyword>
<dbReference type="InterPro" id="IPR050982">
    <property type="entry name" value="Auxin_biosynth/cation_transpt"/>
</dbReference>
<keyword evidence="8" id="KW-0521">NADP</keyword>
<evidence type="ECO:0000313" key="15">
    <source>
        <dbReference type="EMBL" id="SFE06975.1"/>
    </source>
</evidence>
<reference evidence="16" key="1">
    <citation type="submission" date="2016-10" db="EMBL/GenBank/DDBJ databases">
        <authorList>
            <person name="Varghese N."/>
            <person name="Submissions S."/>
        </authorList>
    </citation>
    <scope>NUCLEOTIDE SEQUENCE [LARGE SCALE GENOMIC DNA]</scope>
    <source>
        <strain evidence="16">CGMCC 1.10784</strain>
    </source>
</reference>
<dbReference type="EC" id="1.14.13.59" evidence="4"/>
<dbReference type="GO" id="GO:0004497">
    <property type="term" value="F:monooxygenase activity"/>
    <property type="evidence" value="ECO:0007669"/>
    <property type="project" value="UniProtKB-KW"/>
</dbReference>
<keyword evidence="9" id="KW-0560">Oxidoreductase</keyword>
<evidence type="ECO:0000313" key="16">
    <source>
        <dbReference type="Proteomes" id="UP000198855"/>
    </source>
</evidence>
<evidence type="ECO:0000256" key="3">
    <source>
        <dbReference type="ARBA" id="ARBA00007588"/>
    </source>
</evidence>
<dbReference type="Proteomes" id="UP000198855">
    <property type="component" value="Unassembled WGS sequence"/>
</dbReference>
<comment type="cofactor">
    <cofactor evidence="1">
        <name>FAD</name>
        <dbReference type="ChEBI" id="CHEBI:57692"/>
    </cofactor>
</comment>
<dbReference type="AlphaFoldDB" id="A0A1I1XHY8"/>
<dbReference type="GO" id="GO:0050660">
    <property type="term" value="F:flavin adenine dinucleotide binding"/>
    <property type="evidence" value="ECO:0007669"/>
    <property type="project" value="TreeGrafter"/>
</dbReference>
<accession>A0A1I1XHY8</accession>
<evidence type="ECO:0000256" key="13">
    <source>
        <dbReference type="ARBA" id="ARBA00032738"/>
    </source>
</evidence>
<keyword evidence="16" id="KW-1185">Reference proteome</keyword>
<dbReference type="Gene3D" id="3.50.50.60">
    <property type="entry name" value="FAD/NAD(P)-binding domain"/>
    <property type="match status" value="1"/>
</dbReference>
<dbReference type="PRINTS" id="PR00469">
    <property type="entry name" value="PNDRDTASEII"/>
</dbReference>
<organism evidence="15 16">
    <name type="scientific">Paenibacillus catalpae</name>
    <dbReference type="NCBI Taxonomy" id="1045775"/>
    <lineage>
        <taxon>Bacteria</taxon>
        <taxon>Bacillati</taxon>
        <taxon>Bacillota</taxon>
        <taxon>Bacilli</taxon>
        <taxon>Bacillales</taxon>
        <taxon>Paenibacillaceae</taxon>
        <taxon>Paenibacillus</taxon>
    </lineage>
</organism>
<dbReference type="InterPro" id="IPR025700">
    <property type="entry name" value="Lys/Orn_oxygenase"/>
</dbReference>
<dbReference type="PRINTS" id="PR00368">
    <property type="entry name" value="FADPNR"/>
</dbReference>
<dbReference type="Pfam" id="PF13434">
    <property type="entry name" value="Lys_Orn_oxgnase"/>
    <property type="match status" value="1"/>
</dbReference>
<evidence type="ECO:0000256" key="4">
    <source>
        <dbReference type="ARBA" id="ARBA00013076"/>
    </source>
</evidence>
<evidence type="ECO:0000256" key="11">
    <source>
        <dbReference type="ARBA" id="ARBA00031158"/>
    </source>
</evidence>
<evidence type="ECO:0000256" key="7">
    <source>
        <dbReference type="ARBA" id="ARBA00022827"/>
    </source>
</evidence>
<evidence type="ECO:0000256" key="1">
    <source>
        <dbReference type="ARBA" id="ARBA00001974"/>
    </source>
</evidence>
<dbReference type="PANTHER" id="PTHR43539:SF78">
    <property type="entry name" value="FLAVIN-CONTAINING MONOOXYGENASE"/>
    <property type="match status" value="1"/>
</dbReference>
<sequence length="373" mass="42245">MLDLIIIGAGPYGISVAAHAAAKKLSYKLFGYPMDFWKNQMPQNMYIRTPHDLVSFSDPEGEYTIQLFAKETNTDLESPLPRTVFVRYAFWFVERAGIQFTSELVRNVSYNGSFYTITAESGDKLEAKNVVIATGVKDFQFIPSLYSELPESYVSHTLGYTSFDEFRDKYVVVVGSGQSAWEAAALLYQAKSKVKLLYRKKRHVYGGSRIGELILRRIGDFFYKLPRPLKRLLWKAGSVTVPIARFLKPLVEEKVPVFANITINQVRVVNNKVQLKFTNGDETYADHIIVASGFKIDIDKLPFVEDHLKKQIVREEENGAFPKLNQNFESNLKGLFFAGPLSAHSHGPTFRFILGLGKASKTIIRSITKQEES</sequence>
<evidence type="ECO:0000256" key="6">
    <source>
        <dbReference type="ARBA" id="ARBA00022630"/>
    </source>
</evidence>
<keyword evidence="15" id="KW-0503">Monooxygenase</keyword>
<dbReference type="STRING" id="1045775.SAMN05216378_2206"/>
<gene>
    <name evidence="15" type="ORF">SAMN05216378_2206</name>
</gene>
<comment type="catalytic activity">
    <reaction evidence="14">
        <text>L-lysine + NADPH + O2 = N(6)-hydroxy-L-lysine + NADP(+) + H2O</text>
        <dbReference type="Rhea" id="RHEA:23228"/>
        <dbReference type="ChEBI" id="CHEBI:15377"/>
        <dbReference type="ChEBI" id="CHEBI:15379"/>
        <dbReference type="ChEBI" id="CHEBI:32551"/>
        <dbReference type="ChEBI" id="CHEBI:57783"/>
        <dbReference type="ChEBI" id="CHEBI:57820"/>
        <dbReference type="ChEBI" id="CHEBI:58349"/>
        <dbReference type="EC" id="1.14.13.59"/>
    </reaction>
</comment>
<protein>
    <recommendedName>
        <fullName evidence="5">L-lysine N6-monooxygenase MbtG</fullName>
        <ecNumber evidence="4">1.14.13.59</ecNumber>
    </recommendedName>
    <alternativeName>
        <fullName evidence="13">Lysine 6-N-hydroxylase</fullName>
    </alternativeName>
    <alternativeName>
        <fullName evidence="12">Lysine N6-hydroxylase</fullName>
    </alternativeName>
    <alternativeName>
        <fullName evidence="10">Lysine-N-oxygenase</fullName>
    </alternativeName>
    <alternativeName>
        <fullName evidence="11">Mycobactin synthase protein G</fullName>
    </alternativeName>
</protein>
<evidence type="ECO:0000256" key="8">
    <source>
        <dbReference type="ARBA" id="ARBA00022857"/>
    </source>
</evidence>
<dbReference type="EMBL" id="FOMT01000002">
    <property type="protein sequence ID" value="SFE06975.1"/>
    <property type="molecule type" value="Genomic_DNA"/>
</dbReference>
<dbReference type="OrthoDB" id="9778740at2"/>
<dbReference type="RefSeq" id="WP_091184585.1">
    <property type="nucleotide sequence ID" value="NZ_FOMT01000002.1"/>
</dbReference>
<dbReference type="PANTHER" id="PTHR43539">
    <property type="entry name" value="FLAVIN-BINDING MONOOXYGENASE-LIKE PROTEIN (AFU_ORTHOLOGUE AFUA_4G09220)"/>
    <property type="match status" value="1"/>
</dbReference>